<dbReference type="CDD" id="cd00167">
    <property type="entry name" value="SANT"/>
    <property type="match status" value="1"/>
</dbReference>
<dbReference type="SMART" id="SM00717">
    <property type="entry name" value="SANT"/>
    <property type="match status" value="1"/>
</dbReference>
<feature type="region of interest" description="Disordered" evidence="1">
    <location>
        <begin position="112"/>
        <end position="195"/>
    </location>
</feature>
<protein>
    <recommendedName>
        <fullName evidence="2">Myb-like domain-containing protein</fullName>
    </recommendedName>
</protein>
<feature type="compositionally biased region" description="Basic and acidic residues" evidence="1">
    <location>
        <begin position="39"/>
        <end position="50"/>
    </location>
</feature>
<feature type="compositionally biased region" description="Polar residues" evidence="1">
    <location>
        <begin position="1"/>
        <end position="14"/>
    </location>
</feature>
<feature type="compositionally biased region" description="Acidic residues" evidence="1">
    <location>
        <begin position="235"/>
        <end position="250"/>
    </location>
</feature>
<feature type="compositionally biased region" description="Polar residues" evidence="1">
    <location>
        <begin position="23"/>
        <end position="38"/>
    </location>
</feature>
<reference evidence="4" key="1">
    <citation type="journal article" date="2015" name="Genome Announc.">
        <title>Genome sequence of the AIDS-associated pathogen Penicillium marneffei (ATCC18224) and its near taxonomic relative Talaromyces stipitatus (ATCC10500).</title>
        <authorList>
            <person name="Nierman W.C."/>
            <person name="Fedorova-Abrams N.D."/>
            <person name="Andrianopoulos A."/>
        </authorList>
    </citation>
    <scope>NUCLEOTIDE SEQUENCE [LARGE SCALE GENOMIC DNA]</scope>
    <source>
        <strain evidence="4">ATCC 18224 / CBS 334.59 / QM 7333</strain>
    </source>
</reference>
<organism evidence="3 4">
    <name type="scientific">Talaromyces marneffei (strain ATCC 18224 / CBS 334.59 / QM 7333)</name>
    <name type="common">Penicillium marneffei</name>
    <dbReference type="NCBI Taxonomy" id="441960"/>
    <lineage>
        <taxon>Eukaryota</taxon>
        <taxon>Fungi</taxon>
        <taxon>Dikarya</taxon>
        <taxon>Ascomycota</taxon>
        <taxon>Pezizomycotina</taxon>
        <taxon>Eurotiomycetes</taxon>
        <taxon>Eurotiomycetidae</taxon>
        <taxon>Eurotiales</taxon>
        <taxon>Trichocomaceae</taxon>
        <taxon>Talaromyces</taxon>
        <taxon>Talaromyces sect. Talaromyces</taxon>
    </lineage>
</organism>
<dbReference type="InterPro" id="IPR009057">
    <property type="entry name" value="Homeodomain-like_sf"/>
</dbReference>
<feature type="compositionally biased region" description="Basic and acidic residues" evidence="1">
    <location>
        <begin position="60"/>
        <end position="69"/>
    </location>
</feature>
<dbReference type="VEuPathDB" id="FungiDB:PMAA_102510"/>
<feature type="region of interest" description="Disordered" evidence="1">
    <location>
        <begin position="1"/>
        <end position="78"/>
    </location>
</feature>
<evidence type="ECO:0000259" key="2">
    <source>
        <dbReference type="PROSITE" id="PS50090"/>
    </source>
</evidence>
<sequence length="499" mass="56352">MAINHTTAMSTTAEDQGEGQEPRNGSDSLVDNSESPSSDFREPERLRSPCEESTQLIHGSRRDGTHDSADSDFQSETPIPVAIAHSDGAEALHTNDCASDLHSAEALILQPDVDVRGSGRESQDIPGDEWEFTPNALPLNMVPSVSGDTGLERQDQNDDHDNLRSCEGDHLTSEPASVHSKELSPSPSVSSERNRICPRENCAVAVVIPAAQPSQPRKRPSRLRTETQTYRTDLFDESDEFDDSNDDDYVDREQHVERQRHSTKRPKYQPIVRSDPMKSKAVRDFKLGDLSLPNLRTVQRGVLTCEFFPSQILYSFSWPEDRGCSDGRPLTDDNTLSKEYSRSEMNGIPGWGLDTSSNEVEDENTERIYDNQRNSHLNSRKPGHGEKRRRKKAWTDEEDARLKLLKEKDNLSWSQILKHFPGRKQGTLQFRYYNVLRDSTSKSSAISLHDGTDRNNTPPSSPHSDHQQRIDSLSQSATESSFRSRYGPVRCRRTVERYS</sequence>
<dbReference type="Pfam" id="PF13921">
    <property type="entry name" value="Myb_DNA-bind_6"/>
    <property type="match status" value="1"/>
</dbReference>
<gene>
    <name evidence="3" type="ORF">PMAA_102510</name>
</gene>
<keyword evidence="4" id="KW-1185">Reference proteome</keyword>
<evidence type="ECO:0000313" key="4">
    <source>
        <dbReference type="Proteomes" id="UP000001294"/>
    </source>
</evidence>
<feature type="compositionally biased region" description="Basic and acidic residues" evidence="1">
    <location>
        <begin position="150"/>
        <end position="172"/>
    </location>
</feature>
<dbReference type="HOGENOM" id="CLU_032506_0_0_1"/>
<evidence type="ECO:0000313" key="3">
    <source>
        <dbReference type="EMBL" id="EEA18474.1"/>
    </source>
</evidence>
<feature type="domain" description="Myb-like" evidence="2">
    <location>
        <begin position="386"/>
        <end position="436"/>
    </location>
</feature>
<dbReference type="OrthoDB" id="2143914at2759"/>
<dbReference type="EMBL" id="DS995908">
    <property type="protein sequence ID" value="EEA18474.1"/>
    <property type="molecule type" value="Genomic_DNA"/>
</dbReference>
<feature type="compositionally biased region" description="Basic and acidic residues" evidence="1">
    <location>
        <begin position="251"/>
        <end position="260"/>
    </location>
</feature>
<evidence type="ECO:0000256" key="1">
    <source>
        <dbReference type="SAM" id="MobiDB-lite"/>
    </source>
</evidence>
<dbReference type="Gene3D" id="1.10.10.60">
    <property type="entry name" value="Homeodomain-like"/>
    <property type="match status" value="1"/>
</dbReference>
<dbReference type="AlphaFoldDB" id="B6QWK2"/>
<feature type="compositionally biased region" description="Polar residues" evidence="1">
    <location>
        <begin position="470"/>
        <end position="483"/>
    </location>
</feature>
<dbReference type="SUPFAM" id="SSF46689">
    <property type="entry name" value="Homeodomain-like"/>
    <property type="match status" value="1"/>
</dbReference>
<feature type="compositionally biased region" description="Basic and acidic residues" evidence="1">
    <location>
        <begin position="113"/>
        <end position="123"/>
    </location>
</feature>
<dbReference type="Proteomes" id="UP000001294">
    <property type="component" value="Unassembled WGS sequence"/>
</dbReference>
<dbReference type="InterPro" id="IPR001005">
    <property type="entry name" value="SANT/Myb"/>
</dbReference>
<dbReference type="PhylomeDB" id="B6QWK2"/>
<name>B6QWK2_TALMQ</name>
<proteinExistence type="predicted"/>
<feature type="region of interest" description="Disordered" evidence="1">
    <location>
        <begin position="347"/>
        <end position="395"/>
    </location>
</feature>
<accession>B6QWK2</accession>
<feature type="compositionally biased region" description="Basic residues" evidence="1">
    <location>
        <begin position="378"/>
        <end position="392"/>
    </location>
</feature>
<dbReference type="PROSITE" id="PS50090">
    <property type="entry name" value="MYB_LIKE"/>
    <property type="match status" value="1"/>
</dbReference>
<feature type="region of interest" description="Disordered" evidence="1">
    <location>
        <begin position="443"/>
        <end position="486"/>
    </location>
</feature>
<feature type="region of interest" description="Disordered" evidence="1">
    <location>
        <begin position="211"/>
        <end position="266"/>
    </location>
</feature>